<organism evidence="11 12">
    <name type="scientific">Absicoccus porci</name>
    <dbReference type="NCBI Taxonomy" id="2486576"/>
    <lineage>
        <taxon>Bacteria</taxon>
        <taxon>Bacillati</taxon>
        <taxon>Bacillota</taxon>
        <taxon>Erysipelotrichia</taxon>
        <taxon>Erysipelotrichales</taxon>
        <taxon>Erysipelotrichaceae</taxon>
        <taxon>Absicoccus</taxon>
    </lineage>
</organism>
<evidence type="ECO:0000256" key="10">
    <source>
        <dbReference type="SAM" id="Phobius"/>
    </source>
</evidence>
<proteinExistence type="predicted"/>
<keyword evidence="3" id="KW-0285">Flavoprotein</keyword>
<keyword evidence="7" id="KW-0249">Electron transport</keyword>
<dbReference type="PANTHER" id="PTHR30578:SF0">
    <property type="entry name" value="ION-TRANSLOCATING OXIDOREDUCTASE COMPLEX SUBUNIT D"/>
    <property type="match status" value="1"/>
</dbReference>
<dbReference type="RefSeq" id="WP_128519711.1">
    <property type="nucleotide sequence ID" value="NZ_CAUWBR010000019.1"/>
</dbReference>
<dbReference type="NCBIfam" id="TIGR01946">
    <property type="entry name" value="rnfD"/>
    <property type="match status" value="1"/>
</dbReference>
<feature type="transmembrane region" description="Helical" evidence="10">
    <location>
        <begin position="81"/>
        <end position="97"/>
    </location>
</feature>
<dbReference type="InterPro" id="IPR004338">
    <property type="entry name" value="NqrB/RnfD"/>
</dbReference>
<reference evidence="11 12" key="1">
    <citation type="submission" date="2018-11" db="EMBL/GenBank/DDBJ databases">
        <title>Clostridium sp. nov., a member of the family Erysipelotrichaceae isolated from pig faeces.</title>
        <authorList>
            <person name="Chang Y.-H."/>
        </authorList>
    </citation>
    <scope>NUCLEOTIDE SEQUENCE [LARGE SCALE GENOMIC DNA]</scope>
    <source>
        <strain evidence="11 12">YH-panp20</strain>
    </source>
</reference>
<dbReference type="OrthoDB" id="9776359at2"/>
<sequence length="383" mass="41628">MKLNFHVSPSLRGPLTTQRIMKELTCGLLIIFVLAVINYTNLYGSAYGLQCVWILLCSLVTMFICEYLFAKIRKRDPKKEIKNSFGWVTAIILSLMMPVSVPLYAVIVSTIFAIVFAKMIFGGFGHNIFNPAAVGRAVIFASFTGATTDLVTSATPTAYIASTYGWLPANENVLDAFLKNYGGWKGLFLGTYPGALGETFTLAIVIIGIFLIVRKIIDWRVPVVYLGTIFVMTAIIAIITGVGSYHGIPGFLWYPVLHLLLGGVVFGGFFMLTDPVTSPTSAAGRTIFALGAGILTVLIRMTGNLPEGCLYSILLMNMMTPLIESALDGKQLDILKKAKHGFIYLCIVGLALTIFAACKVHPVTNPKGESEAKVVEQTEVDVL</sequence>
<evidence type="ECO:0000313" key="11">
    <source>
        <dbReference type="EMBL" id="RNM31548.1"/>
    </source>
</evidence>
<evidence type="ECO:0000256" key="1">
    <source>
        <dbReference type="ARBA" id="ARBA00022448"/>
    </source>
</evidence>
<keyword evidence="2" id="KW-0597">Phosphoprotein</keyword>
<dbReference type="Pfam" id="PF03116">
    <property type="entry name" value="NQR2_RnfD_RnfE"/>
    <property type="match status" value="1"/>
</dbReference>
<feature type="transmembrane region" description="Helical" evidence="10">
    <location>
        <begin position="223"/>
        <end position="245"/>
    </location>
</feature>
<dbReference type="Proteomes" id="UP000276568">
    <property type="component" value="Unassembled WGS sequence"/>
</dbReference>
<evidence type="ECO:0000313" key="12">
    <source>
        <dbReference type="Proteomes" id="UP000276568"/>
    </source>
</evidence>
<feature type="transmembrane region" description="Helical" evidence="10">
    <location>
        <begin position="46"/>
        <end position="69"/>
    </location>
</feature>
<evidence type="ECO:0000256" key="3">
    <source>
        <dbReference type="ARBA" id="ARBA00022630"/>
    </source>
</evidence>
<comment type="caution">
    <text evidence="11">The sequence shown here is derived from an EMBL/GenBank/DDBJ whole genome shotgun (WGS) entry which is preliminary data.</text>
</comment>
<evidence type="ECO:0000256" key="8">
    <source>
        <dbReference type="ARBA" id="ARBA00022989"/>
    </source>
</evidence>
<dbReference type="InterPro" id="IPR011303">
    <property type="entry name" value="RnfD_bac"/>
</dbReference>
<keyword evidence="12" id="KW-1185">Reference proteome</keyword>
<feature type="transmembrane region" description="Helical" evidence="10">
    <location>
        <begin position="251"/>
        <end position="272"/>
    </location>
</feature>
<protein>
    <submittedName>
        <fullName evidence="11">RnfABCDGE type electron transport complex subunit D</fullName>
    </submittedName>
</protein>
<evidence type="ECO:0000256" key="4">
    <source>
        <dbReference type="ARBA" id="ARBA00022643"/>
    </source>
</evidence>
<dbReference type="GO" id="GO:0005886">
    <property type="term" value="C:plasma membrane"/>
    <property type="evidence" value="ECO:0007669"/>
    <property type="project" value="TreeGrafter"/>
</dbReference>
<keyword evidence="4" id="KW-0288">FMN</keyword>
<keyword evidence="1" id="KW-0813">Transport</keyword>
<keyword evidence="9 10" id="KW-0472">Membrane</keyword>
<feature type="transmembrane region" description="Helical" evidence="10">
    <location>
        <begin position="103"/>
        <end position="125"/>
    </location>
</feature>
<feature type="transmembrane region" description="Helical" evidence="10">
    <location>
        <begin position="284"/>
        <end position="303"/>
    </location>
</feature>
<dbReference type="GO" id="GO:0022900">
    <property type="term" value="P:electron transport chain"/>
    <property type="evidence" value="ECO:0007669"/>
    <property type="project" value="InterPro"/>
</dbReference>
<evidence type="ECO:0000256" key="5">
    <source>
        <dbReference type="ARBA" id="ARBA00022692"/>
    </source>
</evidence>
<feature type="transmembrane region" description="Helical" evidence="10">
    <location>
        <begin position="137"/>
        <end position="167"/>
    </location>
</feature>
<dbReference type="AlphaFoldDB" id="A0A3N0I3Q5"/>
<feature type="transmembrane region" description="Helical" evidence="10">
    <location>
        <begin position="20"/>
        <end position="40"/>
    </location>
</feature>
<name>A0A3N0I3Q5_9FIRM</name>
<gene>
    <name evidence="11" type="ORF">EDX97_03035</name>
</gene>
<evidence type="ECO:0000256" key="7">
    <source>
        <dbReference type="ARBA" id="ARBA00022982"/>
    </source>
</evidence>
<dbReference type="EMBL" id="RJQC01000001">
    <property type="protein sequence ID" value="RNM31548.1"/>
    <property type="molecule type" value="Genomic_DNA"/>
</dbReference>
<keyword evidence="8 10" id="KW-1133">Transmembrane helix</keyword>
<keyword evidence="5 10" id="KW-0812">Transmembrane</keyword>
<evidence type="ECO:0000256" key="6">
    <source>
        <dbReference type="ARBA" id="ARBA00022967"/>
    </source>
</evidence>
<accession>A0A3N0I3Q5</accession>
<keyword evidence="6" id="KW-1278">Translocase</keyword>
<evidence type="ECO:0000256" key="2">
    <source>
        <dbReference type="ARBA" id="ARBA00022553"/>
    </source>
</evidence>
<feature type="transmembrane region" description="Helical" evidence="10">
    <location>
        <begin position="187"/>
        <end position="211"/>
    </location>
</feature>
<dbReference type="GO" id="GO:0055085">
    <property type="term" value="P:transmembrane transport"/>
    <property type="evidence" value="ECO:0007669"/>
    <property type="project" value="InterPro"/>
</dbReference>
<evidence type="ECO:0000256" key="9">
    <source>
        <dbReference type="ARBA" id="ARBA00023136"/>
    </source>
</evidence>
<feature type="transmembrane region" description="Helical" evidence="10">
    <location>
        <begin position="341"/>
        <end position="357"/>
    </location>
</feature>
<dbReference type="PANTHER" id="PTHR30578">
    <property type="entry name" value="ELECTRON TRANSPORT COMPLEX PROTEIN RNFD"/>
    <property type="match status" value="1"/>
</dbReference>